<dbReference type="InterPro" id="IPR046521">
    <property type="entry name" value="DUF6698"/>
</dbReference>
<gene>
    <name evidence="2" type="ORF">H1R20_g6331</name>
</gene>
<proteinExistence type="predicted"/>
<feature type="compositionally biased region" description="Basic and acidic residues" evidence="1">
    <location>
        <begin position="61"/>
        <end position="76"/>
    </location>
</feature>
<dbReference type="EMBL" id="JANBPK010000821">
    <property type="protein sequence ID" value="KAJ2930750.1"/>
    <property type="molecule type" value="Genomic_DNA"/>
</dbReference>
<feature type="non-terminal residue" evidence="2">
    <location>
        <position position="1"/>
    </location>
</feature>
<dbReference type="Pfam" id="PF20414">
    <property type="entry name" value="DUF6698"/>
    <property type="match status" value="1"/>
</dbReference>
<dbReference type="AlphaFoldDB" id="A0A9W8J9Q9"/>
<sequence length="454" mass="52116">MSMADKTLIRRKGAFHAQGRNEKRKHTADVARSGKRQKQAAGTAEASDGIFSDEEPSSAEDGEKCDSDEGKDKEDKWPSLKDWLLDLQERKGAGPFQAYKQAAQWLMHTVDMFGNYCQAVVVHACILKKRYVDLATKKTVPKTKFYEMYARERKLIDALHNSVPDFDNDFDTIRGKSILVSRFGQKLNVAAGQAQTWDIKSLRVAEILYVKSKMKAWFDEYGTTFPLDPTRRKEVARGPRHPLLQLLMLPPHLSEESRKDWEGVRDKLLNQKLRLVGNKFPSFLYADLEYDPDNMQNGLLCSKLILMFWKHVFTSPSSVSNEEKKVKVKRNQAELNEMEHVTAESIAYICTWWMLSDLDDWRIDDVFDRELFYKTLLGLFIVDGIDPTESVNEWIKDTLAWWNSHTFGIEPEETEFVEPNPVSTLDLIRQQRKAKNCAKSQAGHLSAATLVATK</sequence>
<feature type="compositionally biased region" description="Acidic residues" evidence="1">
    <location>
        <begin position="51"/>
        <end position="60"/>
    </location>
</feature>
<dbReference type="OrthoDB" id="3220614at2759"/>
<evidence type="ECO:0000256" key="1">
    <source>
        <dbReference type="SAM" id="MobiDB-lite"/>
    </source>
</evidence>
<comment type="caution">
    <text evidence="2">The sequence shown here is derived from an EMBL/GenBank/DDBJ whole genome shotgun (WGS) entry which is preliminary data.</text>
</comment>
<protein>
    <submittedName>
        <fullName evidence="2">Uncharacterized protein</fullName>
    </submittedName>
</protein>
<feature type="region of interest" description="Disordered" evidence="1">
    <location>
        <begin position="1"/>
        <end position="76"/>
    </location>
</feature>
<reference evidence="2" key="1">
    <citation type="submission" date="2022-06" db="EMBL/GenBank/DDBJ databases">
        <title>Genome Sequence of Candolleomyces eurysporus.</title>
        <authorList>
            <person name="Buettner E."/>
        </authorList>
    </citation>
    <scope>NUCLEOTIDE SEQUENCE</scope>
    <source>
        <strain evidence="2">VTCC 930004</strain>
    </source>
</reference>
<name>A0A9W8J9Q9_9AGAR</name>
<organism evidence="2 3">
    <name type="scientific">Candolleomyces eurysporus</name>
    <dbReference type="NCBI Taxonomy" id="2828524"/>
    <lineage>
        <taxon>Eukaryota</taxon>
        <taxon>Fungi</taxon>
        <taxon>Dikarya</taxon>
        <taxon>Basidiomycota</taxon>
        <taxon>Agaricomycotina</taxon>
        <taxon>Agaricomycetes</taxon>
        <taxon>Agaricomycetidae</taxon>
        <taxon>Agaricales</taxon>
        <taxon>Agaricineae</taxon>
        <taxon>Psathyrellaceae</taxon>
        <taxon>Candolleomyces</taxon>
    </lineage>
</organism>
<dbReference type="Proteomes" id="UP001140091">
    <property type="component" value="Unassembled WGS sequence"/>
</dbReference>
<evidence type="ECO:0000313" key="2">
    <source>
        <dbReference type="EMBL" id="KAJ2930750.1"/>
    </source>
</evidence>
<keyword evidence="3" id="KW-1185">Reference proteome</keyword>
<accession>A0A9W8J9Q9</accession>
<evidence type="ECO:0000313" key="3">
    <source>
        <dbReference type="Proteomes" id="UP001140091"/>
    </source>
</evidence>